<gene>
    <name evidence="1" type="ORF">IO98_11545</name>
</gene>
<dbReference type="EMBL" id="JPME01000013">
    <property type="protein sequence ID" value="KEZ90115.1"/>
    <property type="molecule type" value="Genomic_DNA"/>
</dbReference>
<dbReference type="AlphaFoldDB" id="A0A084JMD1"/>
<accession>A0A084JMD1</accession>
<reference evidence="1 2" key="1">
    <citation type="submission" date="2014-07" db="EMBL/GenBank/DDBJ databases">
        <title>Draft genome of Clostridium celerecrescens 152B isolated from sediments associated with methane hydrate from Krishna Godavari basin.</title>
        <authorList>
            <person name="Honkalas V.S."/>
            <person name="Dabir A.P."/>
            <person name="Arora P."/>
            <person name="Dhakephalkar P.K."/>
        </authorList>
    </citation>
    <scope>NUCLEOTIDE SEQUENCE [LARGE SCALE GENOMIC DNA]</scope>
    <source>
        <strain evidence="1 2">152B</strain>
    </source>
</reference>
<dbReference type="Proteomes" id="UP000028525">
    <property type="component" value="Unassembled WGS sequence"/>
</dbReference>
<dbReference type="RefSeq" id="WP_038281063.1">
    <property type="nucleotide sequence ID" value="NZ_JPME01000013.1"/>
</dbReference>
<comment type="caution">
    <text evidence="1">The sequence shown here is derived from an EMBL/GenBank/DDBJ whole genome shotgun (WGS) entry which is preliminary data.</text>
</comment>
<evidence type="ECO:0000313" key="2">
    <source>
        <dbReference type="Proteomes" id="UP000028525"/>
    </source>
</evidence>
<name>A0A084JMD1_9FIRM</name>
<dbReference type="OrthoDB" id="9827345at2"/>
<proteinExistence type="predicted"/>
<keyword evidence="2" id="KW-1185">Reference proteome</keyword>
<evidence type="ECO:0000313" key="1">
    <source>
        <dbReference type="EMBL" id="KEZ90115.1"/>
    </source>
</evidence>
<organism evidence="1 2">
    <name type="scientific">Lacrimispora celerecrescens</name>
    <dbReference type="NCBI Taxonomy" id="29354"/>
    <lineage>
        <taxon>Bacteria</taxon>
        <taxon>Bacillati</taxon>
        <taxon>Bacillota</taxon>
        <taxon>Clostridia</taxon>
        <taxon>Lachnospirales</taxon>
        <taxon>Lachnospiraceae</taxon>
        <taxon>Lacrimispora</taxon>
    </lineage>
</organism>
<sequence length="148" mass="16943">MQVDTTLIRNVIEILVTLNPEYQRKALSNILELMIHQRAEEESLKNISPKENKETVIIDKQKALEQEAMDLINLLSQMGSTDKASFMALMEKCKPGVVTKKEDITISIGERHVSMEDYIRTAIPKTDYDAAEKLADEYFKELKDKVIV</sequence>
<protein>
    <submittedName>
        <fullName evidence="1">Uncharacterized protein</fullName>
    </submittedName>
</protein>